<dbReference type="Gene3D" id="3.40.366.10">
    <property type="entry name" value="Malonyl-Coenzyme A Acyl Carrier Protein, domain 2"/>
    <property type="match status" value="1"/>
</dbReference>
<dbReference type="GO" id="GO:0016740">
    <property type="term" value="F:transferase activity"/>
    <property type="evidence" value="ECO:0007669"/>
    <property type="project" value="InterPro"/>
</dbReference>
<dbReference type="Proteomes" id="UP001159042">
    <property type="component" value="Unassembled WGS sequence"/>
</dbReference>
<evidence type="ECO:0000313" key="1">
    <source>
        <dbReference type="EMBL" id="KAJ8911980.1"/>
    </source>
</evidence>
<comment type="caution">
    <text evidence="1">The sequence shown here is derived from an EMBL/GenBank/DDBJ whole genome shotgun (WGS) entry which is preliminary data.</text>
</comment>
<accession>A0AAV8VCH5</accession>
<proteinExistence type="predicted"/>
<reference evidence="1 2" key="1">
    <citation type="journal article" date="2023" name="Insect Mol. Biol.">
        <title>Genome sequencing provides insights into the evolution of gene families encoding plant cell wall-degrading enzymes in longhorned beetles.</title>
        <authorList>
            <person name="Shin N.R."/>
            <person name="Okamura Y."/>
            <person name="Kirsch R."/>
            <person name="Pauchet Y."/>
        </authorList>
    </citation>
    <scope>NUCLEOTIDE SEQUENCE [LARGE SCALE GENOMIC DNA]</scope>
    <source>
        <strain evidence="1">EAD_L_NR</strain>
    </source>
</reference>
<dbReference type="AlphaFoldDB" id="A0AAV8VCH5"/>
<organism evidence="1 2">
    <name type="scientific">Exocentrus adspersus</name>
    <dbReference type="NCBI Taxonomy" id="1586481"/>
    <lineage>
        <taxon>Eukaryota</taxon>
        <taxon>Metazoa</taxon>
        <taxon>Ecdysozoa</taxon>
        <taxon>Arthropoda</taxon>
        <taxon>Hexapoda</taxon>
        <taxon>Insecta</taxon>
        <taxon>Pterygota</taxon>
        <taxon>Neoptera</taxon>
        <taxon>Endopterygota</taxon>
        <taxon>Coleoptera</taxon>
        <taxon>Polyphaga</taxon>
        <taxon>Cucujiformia</taxon>
        <taxon>Chrysomeloidea</taxon>
        <taxon>Cerambycidae</taxon>
        <taxon>Lamiinae</taxon>
        <taxon>Acanthocinini</taxon>
        <taxon>Exocentrus</taxon>
    </lineage>
</organism>
<evidence type="ECO:0000313" key="2">
    <source>
        <dbReference type="Proteomes" id="UP001159042"/>
    </source>
</evidence>
<name>A0AAV8VCH5_9CUCU</name>
<dbReference type="InterPro" id="IPR001227">
    <property type="entry name" value="Ac_transferase_dom_sf"/>
</dbReference>
<gene>
    <name evidence="1" type="ORF">NQ315_003259</name>
</gene>
<sequence>MKPRLLIAPDTICEMWLTNDRCSSNTTPKSIVKPVKWEQLLHVAYERSPDEHFPKTFECGPGKFLRSVLQQVNLKAWKECYSTEDETIKIK</sequence>
<dbReference type="EMBL" id="JANEYG010000152">
    <property type="protein sequence ID" value="KAJ8911980.1"/>
    <property type="molecule type" value="Genomic_DNA"/>
</dbReference>
<protein>
    <submittedName>
        <fullName evidence="1">Uncharacterized protein</fullName>
    </submittedName>
</protein>
<keyword evidence="2" id="KW-1185">Reference proteome</keyword>